<protein>
    <submittedName>
        <fullName evidence="1">Uncharacterized protein</fullName>
    </submittedName>
</protein>
<name>A0A699WR05_TANCI</name>
<dbReference type="AlphaFoldDB" id="A0A699WR05"/>
<proteinExistence type="predicted"/>
<organism evidence="1">
    <name type="scientific">Tanacetum cinerariifolium</name>
    <name type="common">Dalmatian daisy</name>
    <name type="synonym">Chrysanthemum cinerariifolium</name>
    <dbReference type="NCBI Taxonomy" id="118510"/>
    <lineage>
        <taxon>Eukaryota</taxon>
        <taxon>Viridiplantae</taxon>
        <taxon>Streptophyta</taxon>
        <taxon>Embryophyta</taxon>
        <taxon>Tracheophyta</taxon>
        <taxon>Spermatophyta</taxon>
        <taxon>Magnoliopsida</taxon>
        <taxon>eudicotyledons</taxon>
        <taxon>Gunneridae</taxon>
        <taxon>Pentapetalae</taxon>
        <taxon>asterids</taxon>
        <taxon>campanulids</taxon>
        <taxon>Asterales</taxon>
        <taxon>Asteraceae</taxon>
        <taxon>Asteroideae</taxon>
        <taxon>Anthemideae</taxon>
        <taxon>Anthemidinae</taxon>
        <taxon>Tanacetum</taxon>
    </lineage>
</organism>
<reference evidence="1" key="1">
    <citation type="journal article" date="2019" name="Sci. Rep.">
        <title>Draft genome of Tanacetum cinerariifolium, the natural source of mosquito coil.</title>
        <authorList>
            <person name="Yamashiro T."/>
            <person name="Shiraishi A."/>
            <person name="Satake H."/>
            <person name="Nakayama K."/>
        </authorList>
    </citation>
    <scope>NUCLEOTIDE SEQUENCE</scope>
</reference>
<comment type="caution">
    <text evidence="1">The sequence shown here is derived from an EMBL/GenBank/DDBJ whole genome shotgun (WGS) entry which is preliminary data.</text>
</comment>
<accession>A0A699WR05</accession>
<sequence length="114" mass="11800">AVGPEVAKQRLDGDGGGAERARAHYLGREAGQVFIGHRRQVAHIAVRHAGGVDGAAVVRLVVFGALPAGIQLDVEAAERLQRGAGRNIIGQQRAESCVQILAVGGVPALGQRLL</sequence>
<dbReference type="EMBL" id="BKCJ011714218">
    <property type="protein sequence ID" value="GFD48056.1"/>
    <property type="molecule type" value="Genomic_DNA"/>
</dbReference>
<feature type="non-terminal residue" evidence="1">
    <location>
        <position position="114"/>
    </location>
</feature>
<gene>
    <name evidence="1" type="ORF">Tci_920025</name>
</gene>
<feature type="non-terminal residue" evidence="1">
    <location>
        <position position="1"/>
    </location>
</feature>
<evidence type="ECO:0000313" key="1">
    <source>
        <dbReference type="EMBL" id="GFD48056.1"/>
    </source>
</evidence>